<accession>A0A090TZ55</accession>
<dbReference type="PANTHER" id="PTHR12818:SF0">
    <property type="entry name" value="TRNA (ADENINE(37)-N6)-METHYLTRANSFERASE"/>
    <property type="match status" value="1"/>
</dbReference>
<protein>
    <submittedName>
        <fullName evidence="4">Uncharacterized conserved protein</fullName>
    </submittedName>
</protein>
<reference evidence="4 5" key="1">
    <citation type="submission" date="2014-09" db="EMBL/GenBank/DDBJ databases">
        <title>Vibrio maritimus JCM 19240. (C210) whole genome shotgun sequence.</title>
        <authorList>
            <person name="Sawabe T."/>
            <person name="Meirelles P."/>
            <person name="Nakanishi M."/>
            <person name="Sayaka M."/>
            <person name="Hattori M."/>
            <person name="Ohkuma M."/>
        </authorList>
    </citation>
    <scope>NUCLEOTIDE SEQUENCE [LARGE SCALE GENOMIC DNA]</scope>
    <source>
        <strain evidence="4 5">JCM 19240</strain>
    </source>
</reference>
<dbReference type="Gene3D" id="3.30.2310.10">
    <property type="entry name" value="YaeB-like"/>
    <property type="match status" value="1"/>
</dbReference>
<keyword evidence="5" id="KW-1185">Reference proteome</keyword>
<dbReference type="InterPro" id="IPR040372">
    <property type="entry name" value="YaeB-like"/>
</dbReference>
<dbReference type="PANTHER" id="PTHR12818">
    <property type="entry name" value="TRNA (ADENINE(37)-N6)-METHYLTRANSFERASE"/>
    <property type="match status" value="1"/>
</dbReference>
<dbReference type="InterPro" id="IPR041369">
    <property type="entry name" value="TrmO_C"/>
</dbReference>
<name>A0A090TZ55_9VIBR</name>
<dbReference type="GO" id="GO:0089715">
    <property type="term" value="F:tRNA (L-threonylcarbamoyladenosine(37)-C2) methyltransferase activity"/>
    <property type="evidence" value="ECO:0007669"/>
    <property type="project" value="TreeGrafter"/>
</dbReference>
<dbReference type="Pfam" id="PF18389">
    <property type="entry name" value="TrmO_C"/>
    <property type="match status" value="1"/>
</dbReference>
<keyword evidence="1" id="KW-0949">S-adenosyl-L-methionine</keyword>
<dbReference type="Gene3D" id="2.40.30.70">
    <property type="entry name" value="YaeB-like"/>
    <property type="match status" value="1"/>
</dbReference>
<dbReference type="InterPro" id="IPR023370">
    <property type="entry name" value="TrmO-like_N"/>
</dbReference>
<dbReference type="InterPro" id="IPR036414">
    <property type="entry name" value="YaeB_N_sf"/>
</dbReference>
<gene>
    <name evidence="4" type="ORF">JCM19240_1594</name>
</gene>
<dbReference type="OrthoDB" id="9804309at2"/>
<dbReference type="SUPFAM" id="SSF118196">
    <property type="entry name" value="YaeB-like"/>
    <property type="match status" value="1"/>
</dbReference>
<evidence type="ECO:0000256" key="2">
    <source>
        <dbReference type="ARBA" id="ARBA00033753"/>
    </source>
</evidence>
<dbReference type="PROSITE" id="PS51668">
    <property type="entry name" value="TSAA_2"/>
    <property type="match status" value="1"/>
</dbReference>
<proteinExistence type="inferred from homology"/>
<dbReference type="InterPro" id="IPR036413">
    <property type="entry name" value="YaeB-like_sf"/>
</dbReference>
<feature type="domain" description="TsaA-like" evidence="3">
    <location>
        <begin position="5"/>
        <end position="146"/>
    </location>
</feature>
<evidence type="ECO:0000256" key="1">
    <source>
        <dbReference type="ARBA" id="ARBA00022691"/>
    </source>
</evidence>
<evidence type="ECO:0000313" key="5">
    <source>
        <dbReference type="Proteomes" id="UP000029224"/>
    </source>
</evidence>
<dbReference type="EMBL" id="BBMT01000009">
    <property type="protein sequence ID" value="GAL36152.1"/>
    <property type="molecule type" value="Genomic_DNA"/>
</dbReference>
<dbReference type="AlphaFoldDB" id="A0A090TZ55"/>
<dbReference type="Proteomes" id="UP000029224">
    <property type="component" value="Unassembled WGS sequence"/>
</dbReference>
<sequence length="240" mass="26557">MSYSLHPIGTIHSPFKEKFAVPRQPRLVPSATASIALQGDINCLEAVRGLEQFSHLWLLFLFDQNLEAGWKPTVRPPRLGGNERIGVLASRATFRPNGIGMSAVEFRGVRQKGQQVFIDVGSVDLVDGTPIIDIKPYIPYSDSITDAKGGYAESEPEATEVTFSPSAAKALSKAPEGQHKQQIIREVLAQDPRPAYKKGKRDDKEYGVKLFDWNVKFKAIAIISSSPPLRLSKRRILGVY</sequence>
<evidence type="ECO:0000313" key="4">
    <source>
        <dbReference type="EMBL" id="GAL36152.1"/>
    </source>
</evidence>
<evidence type="ECO:0000259" key="3">
    <source>
        <dbReference type="PROSITE" id="PS51668"/>
    </source>
</evidence>
<dbReference type="FunFam" id="2.40.30.70:FF:000001">
    <property type="entry name" value="tRNA (N6-threonylcarbamoyladenosine(37)-N6)-methyltransferase TrmO"/>
    <property type="match status" value="1"/>
</dbReference>
<reference evidence="4 5" key="2">
    <citation type="submission" date="2014-09" db="EMBL/GenBank/DDBJ databases">
        <authorList>
            <consortium name="NBRP consortium"/>
            <person name="Sawabe T."/>
            <person name="Meirelles P."/>
            <person name="Nakanishi M."/>
            <person name="Sayaka M."/>
            <person name="Hattori M."/>
            <person name="Ohkuma M."/>
        </authorList>
    </citation>
    <scope>NUCLEOTIDE SEQUENCE [LARGE SCALE GENOMIC DNA]</scope>
    <source>
        <strain evidence="4 5">JCM 19240</strain>
    </source>
</reference>
<dbReference type="CDD" id="cd09281">
    <property type="entry name" value="UPF0066"/>
    <property type="match status" value="1"/>
</dbReference>
<organism evidence="4 5">
    <name type="scientific">Vibrio maritimus</name>
    <dbReference type="NCBI Taxonomy" id="990268"/>
    <lineage>
        <taxon>Bacteria</taxon>
        <taxon>Pseudomonadati</taxon>
        <taxon>Pseudomonadota</taxon>
        <taxon>Gammaproteobacteria</taxon>
        <taxon>Vibrionales</taxon>
        <taxon>Vibrionaceae</taxon>
        <taxon>Vibrio</taxon>
    </lineage>
</organism>
<dbReference type="NCBIfam" id="TIGR00104">
    <property type="entry name" value="tRNA_TsaA"/>
    <property type="match status" value="1"/>
</dbReference>
<comment type="similarity">
    <text evidence="2">Belongs to the tRNA methyltransferase O family.</text>
</comment>
<dbReference type="Pfam" id="PF01980">
    <property type="entry name" value="TrmO_N"/>
    <property type="match status" value="1"/>
</dbReference>
<comment type="caution">
    <text evidence="4">The sequence shown here is derived from an EMBL/GenBank/DDBJ whole genome shotgun (WGS) entry which is preliminary data.</text>
</comment>